<dbReference type="Gene3D" id="3.30.1330.30">
    <property type="match status" value="1"/>
</dbReference>
<dbReference type="InterPro" id="IPR029028">
    <property type="entry name" value="Alpha/beta_knot_MTases"/>
</dbReference>
<dbReference type="SUPFAM" id="SSF55315">
    <property type="entry name" value="L30e-like"/>
    <property type="match status" value="1"/>
</dbReference>
<dbReference type="InterPro" id="IPR053888">
    <property type="entry name" value="MRM3-like_sub_bind"/>
</dbReference>
<accession>A0A4R3KY42</accession>
<gene>
    <name evidence="6" type="ORF">EDD65_103217</name>
</gene>
<reference evidence="6 7" key="1">
    <citation type="submission" date="2019-03" db="EMBL/GenBank/DDBJ databases">
        <title>Genomic Encyclopedia of Type Strains, Phase IV (KMG-IV): sequencing the most valuable type-strain genomes for metagenomic binning, comparative biology and taxonomic classification.</title>
        <authorList>
            <person name="Goeker M."/>
        </authorList>
    </citation>
    <scope>NUCLEOTIDE SEQUENCE [LARGE SCALE GENOMIC DNA]</scope>
    <source>
        <strain evidence="6 7">DSM 26752</strain>
    </source>
</reference>
<dbReference type="InterPro" id="IPR001537">
    <property type="entry name" value="SpoU_MeTrfase"/>
</dbReference>
<dbReference type="GO" id="GO:0032259">
    <property type="term" value="P:methylation"/>
    <property type="evidence" value="ECO:0007669"/>
    <property type="project" value="UniProtKB-KW"/>
</dbReference>
<dbReference type="PANTHER" id="PTHR43191:SF2">
    <property type="entry name" value="RRNA METHYLTRANSFERASE 3, MITOCHONDRIAL"/>
    <property type="match status" value="1"/>
</dbReference>
<dbReference type="GO" id="GO:0008173">
    <property type="term" value="F:RNA methyltransferase activity"/>
    <property type="evidence" value="ECO:0007669"/>
    <property type="project" value="InterPro"/>
</dbReference>
<dbReference type="PANTHER" id="PTHR43191">
    <property type="entry name" value="RRNA METHYLTRANSFERASE 3"/>
    <property type="match status" value="1"/>
</dbReference>
<dbReference type="InterPro" id="IPR051259">
    <property type="entry name" value="rRNA_Methyltransferase"/>
</dbReference>
<feature type="domain" description="MRM3-like substrate binding" evidence="5">
    <location>
        <begin position="9"/>
        <end position="98"/>
    </location>
</feature>
<feature type="domain" description="tRNA/rRNA methyltransferase SpoU type" evidence="4">
    <location>
        <begin position="118"/>
        <end position="257"/>
    </location>
</feature>
<keyword evidence="7" id="KW-1185">Reference proteome</keyword>
<name>A0A4R3KY42_9FIRM</name>
<comment type="caution">
    <text evidence="6">The sequence shown here is derived from an EMBL/GenBank/DDBJ whole genome shotgun (WGS) entry which is preliminary data.</text>
</comment>
<dbReference type="AlphaFoldDB" id="A0A4R3KY42"/>
<keyword evidence="2 6" id="KW-0489">Methyltransferase</keyword>
<dbReference type="InterPro" id="IPR029026">
    <property type="entry name" value="tRNA_m1G_MTases_N"/>
</dbReference>
<keyword evidence="3 6" id="KW-0808">Transferase</keyword>
<evidence type="ECO:0000256" key="3">
    <source>
        <dbReference type="ARBA" id="ARBA00022679"/>
    </source>
</evidence>
<evidence type="ECO:0000259" key="5">
    <source>
        <dbReference type="Pfam" id="PF22435"/>
    </source>
</evidence>
<dbReference type="GO" id="GO:0003723">
    <property type="term" value="F:RNA binding"/>
    <property type="evidence" value="ECO:0007669"/>
    <property type="project" value="InterPro"/>
</dbReference>
<dbReference type="SUPFAM" id="SSF75217">
    <property type="entry name" value="alpha/beta knot"/>
    <property type="match status" value="1"/>
</dbReference>
<dbReference type="RefSeq" id="WP_132026653.1">
    <property type="nucleotide sequence ID" value="NZ_CP068564.1"/>
</dbReference>
<protein>
    <submittedName>
        <fullName evidence="6">TrmH family RNA methyltransferase</fullName>
    </submittedName>
</protein>
<evidence type="ECO:0000313" key="7">
    <source>
        <dbReference type="Proteomes" id="UP000294567"/>
    </source>
</evidence>
<sequence length="265" mass="29959">MKRIESPSNPIIKEIKSLYRKKDRWAKKKFIVEGINIVKECINNNYPLICIIYSDELLNVKGGWELFNRISSHPKLIHITNQLYREISNMENPQGIMGVSEFNINSIHEISLKEDSSLLLLDRLQDPGNMGTIIRSADAFGIDGIIITKGCVDVYNPKVIRSTMGSIFRVPIFYEDDPIFAINKLREEKVKIYATSLEGSIYIYEANFKLPFLLVIGNESSGVSSNIYSVSDSLIKIPMIGDAESLNAAVASSIIMYESIRQRSQ</sequence>
<evidence type="ECO:0000256" key="1">
    <source>
        <dbReference type="ARBA" id="ARBA00007228"/>
    </source>
</evidence>
<dbReference type="OrthoDB" id="9785673at2"/>
<dbReference type="Proteomes" id="UP000294567">
    <property type="component" value="Unassembled WGS sequence"/>
</dbReference>
<dbReference type="Pfam" id="PF00588">
    <property type="entry name" value="SpoU_methylase"/>
    <property type="match status" value="1"/>
</dbReference>
<dbReference type="GO" id="GO:0006396">
    <property type="term" value="P:RNA processing"/>
    <property type="evidence" value="ECO:0007669"/>
    <property type="project" value="InterPro"/>
</dbReference>
<dbReference type="InterPro" id="IPR029064">
    <property type="entry name" value="Ribosomal_eL30-like_sf"/>
</dbReference>
<evidence type="ECO:0000256" key="2">
    <source>
        <dbReference type="ARBA" id="ARBA00022603"/>
    </source>
</evidence>
<evidence type="ECO:0000259" key="4">
    <source>
        <dbReference type="Pfam" id="PF00588"/>
    </source>
</evidence>
<comment type="similarity">
    <text evidence="1">Belongs to the class IV-like SAM-binding methyltransferase superfamily. RNA methyltransferase TrmH family.</text>
</comment>
<dbReference type="EMBL" id="SMAE01000003">
    <property type="protein sequence ID" value="TCS90900.1"/>
    <property type="molecule type" value="Genomic_DNA"/>
</dbReference>
<evidence type="ECO:0000313" key="6">
    <source>
        <dbReference type="EMBL" id="TCS90900.1"/>
    </source>
</evidence>
<organism evidence="6 7">
    <name type="scientific">Keratinibaculum paraultunense</name>
    <dbReference type="NCBI Taxonomy" id="1278232"/>
    <lineage>
        <taxon>Bacteria</taxon>
        <taxon>Bacillati</taxon>
        <taxon>Bacillota</taxon>
        <taxon>Tissierellia</taxon>
        <taxon>Tissierellales</taxon>
        <taxon>Tepidimicrobiaceae</taxon>
        <taxon>Keratinibaculum</taxon>
    </lineage>
</organism>
<dbReference type="Pfam" id="PF22435">
    <property type="entry name" value="MRM3-like_sub_bind"/>
    <property type="match status" value="1"/>
</dbReference>
<proteinExistence type="inferred from homology"/>
<dbReference type="CDD" id="cd18095">
    <property type="entry name" value="SpoU-like_rRNA-MTase"/>
    <property type="match status" value="1"/>
</dbReference>
<dbReference type="Gene3D" id="3.40.1280.10">
    <property type="match status" value="1"/>
</dbReference>